<evidence type="ECO:0000259" key="1">
    <source>
        <dbReference type="Pfam" id="PF13349"/>
    </source>
</evidence>
<evidence type="ECO:0000313" key="2">
    <source>
        <dbReference type="EMBL" id="MDQ7938436.1"/>
    </source>
</evidence>
<dbReference type="Pfam" id="PF13349">
    <property type="entry name" value="DUF4097"/>
    <property type="match status" value="1"/>
</dbReference>
<evidence type="ECO:0000313" key="3">
    <source>
        <dbReference type="Proteomes" id="UP001227831"/>
    </source>
</evidence>
<feature type="domain" description="DUF4097" evidence="1">
    <location>
        <begin position="52"/>
        <end position="306"/>
    </location>
</feature>
<name>A0ABU1ABU9_9LACO</name>
<organism evidence="2 3">
    <name type="scientific">Lactiplantibacillus brownii</name>
    <dbReference type="NCBI Taxonomy" id="3069269"/>
    <lineage>
        <taxon>Bacteria</taxon>
        <taxon>Bacillati</taxon>
        <taxon>Bacillota</taxon>
        <taxon>Bacilli</taxon>
        <taxon>Lactobacillales</taxon>
        <taxon>Lactobacillaceae</taxon>
        <taxon>Lactiplantibacillus</taxon>
    </lineage>
</organism>
<keyword evidence="3" id="KW-1185">Reference proteome</keyword>
<dbReference type="EMBL" id="JAVCWF010000001">
    <property type="protein sequence ID" value="MDQ7938436.1"/>
    <property type="molecule type" value="Genomic_DNA"/>
</dbReference>
<dbReference type="Proteomes" id="UP001227831">
    <property type="component" value="Unassembled WGS sequence"/>
</dbReference>
<dbReference type="InterPro" id="IPR025164">
    <property type="entry name" value="Toastrack_DUF4097"/>
</dbReference>
<proteinExistence type="predicted"/>
<sequence length="308" mass="33597">MKKTVKIGFLLLILGIILVIFGVANNGIKTVYWHNGFHVAKHYVKTSHPSEIKQITLKTGSDVIVRSGSTNSVRVTSTNERPTIKNDHGHVTISSKSKNYSSFNFQLTTPVVNQTIITVAKNTKLDQLTAGQAQIGDVRLSGLTIDKLTAQPQGALTLRDVTVTQPLKDLTAYDAHFTRVTAPSLTVKSDGDLTIDQSQFEQAASSLTSNDDMTMRQTKLKSGQINSSASDVSLVDNQLLGQLTVKSTDSDIHVKTDQNNGINAHTDTGDLSIFGWHSDTQKSYQHQIKASQQYRLISTNGDITVTDS</sequence>
<gene>
    <name evidence="2" type="ORF">RA086_12535</name>
</gene>
<reference evidence="2 3" key="1">
    <citation type="journal article" date="2023" name="Int. J. Syst. Evol. Microbiol.">
        <title>Lactiplantibacillus brownii sp. nov., a novel psychrotolerant species isolated from sauerkraut.</title>
        <authorList>
            <person name="Heng Y.C."/>
            <person name="Silvaraju S."/>
            <person name="Lee J.K.Y."/>
            <person name="Kittelmann S."/>
        </authorList>
    </citation>
    <scope>NUCLEOTIDE SEQUENCE [LARGE SCALE GENOMIC DNA]</scope>
    <source>
        <strain evidence="2 3">WILCCON 0030</strain>
    </source>
</reference>
<comment type="caution">
    <text evidence="2">The sequence shown here is derived from an EMBL/GenBank/DDBJ whole genome shotgun (WGS) entry which is preliminary data.</text>
</comment>
<accession>A0ABU1ABU9</accession>
<dbReference type="RefSeq" id="WP_308704115.1">
    <property type="nucleotide sequence ID" value="NZ_AP027463.1"/>
</dbReference>
<protein>
    <submittedName>
        <fullName evidence="2">DUF4097 family beta strand repeat-containing protein</fullName>
    </submittedName>
</protein>